<accession>K0TBM7</accession>
<dbReference type="Proteomes" id="UP000266841">
    <property type="component" value="Unassembled WGS sequence"/>
</dbReference>
<gene>
    <name evidence="3" type="ORF">THAOC_02134</name>
</gene>
<feature type="region of interest" description="Disordered" evidence="1">
    <location>
        <begin position="429"/>
        <end position="451"/>
    </location>
</feature>
<feature type="chain" id="PRO_5003838340" evidence="2">
    <location>
        <begin position="19"/>
        <end position="1289"/>
    </location>
</feature>
<keyword evidence="4" id="KW-1185">Reference proteome</keyword>
<proteinExistence type="predicted"/>
<feature type="signal peptide" evidence="2">
    <location>
        <begin position="1"/>
        <end position="18"/>
    </location>
</feature>
<feature type="region of interest" description="Disordered" evidence="1">
    <location>
        <begin position="794"/>
        <end position="827"/>
    </location>
</feature>
<feature type="region of interest" description="Disordered" evidence="1">
    <location>
        <begin position="263"/>
        <end position="335"/>
    </location>
</feature>
<evidence type="ECO:0000313" key="3">
    <source>
        <dbReference type="EMBL" id="EJK76118.1"/>
    </source>
</evidence>
<feature type="compositionally biased region" description="Polar residues" evidence="1">
    <location>
        <begin position="300"/>
        <end position="335"/>
    </location>
</feature>
<feature type="compositionally biased region" description="Polar residues" evidence="1">
    <location>
        <begin position="808"/>
        <end position="817"/>
    </location>
</feature>
<sequence length="1289" mass="141511">MLVLIALLFCSLLRSLASHSTLQLFGNLVMVSLGRWHMATVGPAAAVLRALRCATLCCGRGRAGEQAGCDAVLQVGGILQIQEDTDTLPSTALCDVLTYSQGDARRDARETRHRQVNMQAVGDQIAGISSFSSLQGDSAETDWGNRWHHQRGAGDDALLGSSTAAGTEWAVQQQQPGRLSDAVVVDGIPNDRRGDGGAVGGGNGKPRQNIEASVTRANFDTPGGVDRSLPSGMPTNCYDPLGDESVRMLDARIRALQARRSEIARRSAATSKNFDHAKSSDQYQDMNFQSQPPPQIRGANLQNSSQGSNIGMSYQPGQVYGQTTGMSTGNMTHQAPANNNVLSHIAGAKADSFAQAFVDRFAAGLKNTKRRGADSNDSAMIAAGERSSTKPSNSDDEGSDGASGEASQWFVCKFCENKAYRSRVELKQHAATCDKNPNRSSSQRPPKDVDTQCLRTSSLQPLQQDAGGGIDGIAASASIQLHSKPSVGDQTLPGGTQQQGNEMLEGFRKGISYYQEQMRIMTNAVNQSLPGTQQGGFPQADMRMNEMLEDYRKGINFYNEQMLNLTNQAMGQCVPVHTSLPGVLDPVKPSQHRKAKPVAHSNEVMEESKGPFRKLGAPILLSLEEDKDWLTPLHCFVRKNNIEAFTATQADVDLPCKGKRKAINLGQVGIRCPHCHKADSDPARLRGGSVYYPNSLSSLYNAAMNLLQRHLHSCPNLSSDLRREYENLKNDDARSGTSKKYWIESAMSLGFVDTTKGIMIRWVGRRLDCWHFGLERTSIMFLTIGLLPFLERSSTKDPPPVPGRRSSVADSETSQQMTDDERQAASAVEAPPLVIGSDRAYSTKFTYLLISNMQPCVFTEADRLGKRRGLPKGFAGLACRHCFGGYGSGRFFPSSIKTLSDTSKTLSVIFSHMSRCRRVPPEILKEIKIAMETHDDERQAMKFGSQKRFFEKIWPPPTVKQPPKKKPPPTPMQPVMPPNNYGMVPSYASLMYQQSMPQTNAMAQPLDPRLLIPKGGVTPNVLAQVKEQIRLREQMMRGQMQQQVVNPRDGQFVGGHQKPAEQLLESMRRESQVRQSEDVNMVSNTMPKQLPMSLIISNSPKFSPSLLNRLPGTTKYIDWQGNERQSRAEEGYNESCQSIARVKAMKRGPVAAAQNGKRSSHEENNGHLVLMPKVVGVATDRDDRHGKFTVLTDDEGKEHNAIQITVGRFGQLVNDTNFGYGVKAPFGQALTAGRSAGKWAKNVKSHGWLYFIHDKFHAEGDASSMRQRAKQALVMTNVEYPGNRKKVAK</sequence>
<dbReference type="EMBL" id="AGNL01002524">
    <property type="protein sequence ID" value="EJK76118.1"/>
    <property type="molecule type" value="Genomic_DNA"/>
</dbReference>
<reference evidence="3 4" key="1">
    <citation type="journal article" date="2012" name="Genome Biol.">
        <title>Genome and low-iron response of an oceanic diatom adapted to chronic iron limitation.</title>
        <authorList>
            <person name="Lommer M."/>
            <person name="Specht M."/>
            <person name="Roy A.S."/>
            <person name="Kraemer L."/>
            <person name="Andreson R."/>
            <person name="Gutowska M.A."/>
            <person name="Wolf J."/>
            <person name="Bergner S.V."/>
            <person name="Schilhabel M.B."/>
            <person name="Klostermeier U.C."/>
            <person name="Beiko R.G."/>
            <person name="Rosenstiel P."/>
            <person name="Hippler M."/>
            <person name="Laroche J."/>
        </authorList>
    </citation>
    <scope>NUCLEOTIDE SEQUENCE [LARGE SCALE GENOMIC DNA]</scope>
    <source>
        <strain evidence="3 4">CCMP1005</strain>
    </source>
</reference>
<feature type="region of interest" description="Disordered" evidence="1">
    <location>
        <begin position="369"/>
        <end position="404"/>
    </location>
</feature>
<evidence type="ECO:0000313" key="4">
    <source>
        <dbReference type="Proteomes" id="UP000266841"/>
    </source>
</evidence>
<evidence type="ECO:0000256" key="2">
    <source>
        <dbReference type="SAM" id="SignalP"/>
    </source>
</evidence>
<dbReference type="eggNOG" id="ENOG502SHUU">
    <property type="taxonomic scope" value="Eukaryota"/>
</dbReference>
<keyword evidence="2" id="KW-0732">Signal</keyword>
<feature type="compositionally biased region" description="Polar residues" evidence="1">
    <location>
        <begin position="280"/>
        <end position="290"/>
    </location>
</feature>
<evidence type="ECO:0000256" key="1">
    <source>
        <dbReference type="SAM" id="MobiDB-lite"/>
    </source>
</evidence>
<name>K0TBM7_THAOC</name>
<comment type="caution">
    <text evidence="3">The sequence shown here is derived from an EMBL/GenBank/DDBJ whole genome shotgun (WGS) entry which is preliminary data.</text>
</comment>
<protein>
    <submittedName>
        <fullName evidence="3">Uncharacterized protein</fullName>
    </submittedName>
</protein>
<organism evidence="3 4">
    <name type="scientific">Thalassiosira oceanica</name>
    <name type="common">Marine diatom</name>
    <dbReference type="NCBI Taxonomy" id="159749"/>
    <lineage>
        <taxon>Eukaryota</taxon>
        <taxon>Sar</taxon>
        <taxon>Stramenopiles</taxon>
        <taxon>Ochrophyta</taxon>
        <taxon>Bacillariophyta</taxon>
        <taxon>Coscinodiscophyceae</taxon>
        <taxon>Thalassiosirophycidae</taxon>
        <taxon>Thalassiosirales</taxon>
        <taxon>Thalassiosiraceae</taxon>
        <taxon>Thalassiosira</taxon>
    </lineage>
</organism>
<feature type="region of interest" description="Disordered" evidence="1">
    <location>
        <begin position="954"/>
        <end position="976"/>
    </location>
</feature>